<dbReference type="PRINTS" id="PR00035">
    <property type="entry name" value="HTHGNTR"/>
</dbReference>
<reference evidence="5 6" key="1">
    <citation type="submission" date="2018-06" db="EMBL/GenBank/DDBJ databases">
        <title>Thermoflavimicrobium daqus sp. nov., a thermophilic microbe isolated from Moutai-flavour Daqu.</title>
        <authorList>
            <person name="Wang X."/>
            <person name="Zhou H."/>
        </authorList>
    </citation>
    <scope>NUCLEOTIDE SEQUENCE [LARGE SCALE GENOMIC DNA]</scope>
    <source>
        <strain evidence="5 6">FBKL4.011</strain>
    </source>
</reference>
<dbReference type="OrthoDB" id="9781630at2"/>
<keyword evidence="2" id="KW-0238">DNA-binding</keyword>
<dbReference type="SUPFAM" id="SSF46785">
    <property type="entry name" value="Winged helix' DNA-binding domain"/>
    <property type="match status" value="1"/>
</dbReference>
<dbReference type="Gene3D" id="1.20.120.530">
    <property type="entry name" value="GntR ligand-binding domain-like"/>
    <property type="match status" value="1"/>
</dbReference>
<dbReference type="PANTHER" id="PTHR43537:SF24">
    <property type="entry name" value="GLUCONATE OPERON TRANSCRIPTIONAL REPRESSOR"/>
    <property type="match status" value="1"/>
</dbReference>
<organism evidence="5 6">
    <name type="scientific">Thermoflavimicrobium daqui</name>
    <dbReference type="NCBI Taxonomy" id="2137476"/>
    <lineage>
        <taxon>Bacteria</taxon>
        <taxon>Bacillati</taxon>
        <taxon>Bacillota</taxon>
        <taxon>Bacilli</taxon>
        <taxon>Bacillales</taxon>
        <taxon>Thermoactinomycetaceae</taxon>
        <taxon>Thermoflavimicrobium</taxon>
    </lineage>
</organism>
<keyword evidence="3" id="KW-0804">Transcription</keyword>
<name>A0A364K666_9BACL</name>
<dbReference type="InterPro" id="IPR036390">
    <property type="entry name" value="WH_DNA-bd_sf"/>
</dbReference>
<sequence>MPIPNDLPKLHRTSAKNQVLSLLQDWITDGTLQPGEKIIDAELAQTIGVSRTPIREALQILETQGFVEMKPGKETRITPLKPEDAHDIYLPLTSLEVLATELAAKQINEHKIQTLEKLNQDFIKAVHSQNPHSILEMDRRFHQMIIDTAKNPYISSFTHVLHLHIKRYELFYFEHAKGIIEESIKDHHEIIESFKSQDHERAKKYMQKNWTRAFHEVTSNLQNNVSSSK</sequence>
<dbReference type="PROSITE" id="PS50949">
    <property type="entry name" value="HTH_GNTR"/>
    <property type="match status" value="1"/>
</dbReference>
<dbReference type="AlphaFoldDB" id="A0A364K666"/>
<evidence type="ECO:0000259" key="4">
    <source>
        <dbReference type="PROSITE" id="PS50949"/>
    </source>
</evidence>
<feature type="domain" description="HTH gntR-type" evidence="4">
    <location>
        <begin position="13"/>
        <end position="80"/>
    </location>
</feature>
<dbReference type="Pfam" id="PF07729">
    <property type="entry name" value="FCD"/>
    <property type="match status" value="1"/>
</dbReference>
<evidence type="ECO:0000313" key="6">
    <source>
        <dbReference type="Proteomes" id="UP000251213"/>
    </source>
</evidence>
<accession>A0A364K666</accession>
<evidence type="ECO:0000256" key="1">
    <source>
        <dbReference type="ARBA" id="ARBA00023015"/>
    </source>
</evidence>
<dbReference type="RefSeq" id="WP_113658391.1">
    <property type="nucleotide sequence ID" value="NZ_KZ845665.1"/>
</dbReference>
<evidence type="ECO:0000256" key="2">
    <source>
        <dbReference type="ARBA" id="ARBA00023125"/>
    </source>
</evidence>
<dbReference type="SUPFAM" id="SSF48008">
    <property type="entry name" value="GntR ligand-binding domain-like"/>
    <property type="match status" value="1"/>
</dbReference>
<dbReference type="GO" id="GO:0003677">
    <property type="term" value="F:DNA binding"/>
    <property type="evidence" value="ECO:0007669"/>
    <property type="project" value="UniProtKB-KW"/>
</dbReference>
<dbReference type="GO" id="GO:0003700">
    <property type="term" value="F:DNA-binding transcription factor activity"/>
    <property type="evidence" value="ECO:0007669"/>
    <property type="project" value="InterPro"/>
</dbReference>
<dbReference type="InterPro" id="IPR000524">
    <property type="entry name" value="Tscrpt_reg_HTH_GntR"/>
</dbReference>
<dbReference type="InterPro" id="IPR036388">
    <property type="entry name" value="WH-like_DNA-bd_sf"/>
</dbReference>
<reference evidence="5 6" key="2">
    <citation type="submission" date="2018-06" db="EMBL/GenBank/DDBJ databases">
        <authorList>
            <person name="Zhirakovskaya E."/>
        </authorList>
    </citation>
    <scope>NUCLEOTIDE SEQUENCE [LARGE SCALE GENOMIC DNA]</scope>
    <source>
        <strain evidence="5 6">FBKL4.011</strain>
    </source>
</reference>
<dbReference type="EMBL" id="QJKK01000003">
    <property type="protein sequence ID" value="RAL25777.1"/>
    <property type="molecule type" value="Genomic_DNA"/>
</dbReference>
<dbReference type="InterPro" id="IPR008920">
    <property type="entry name" value="TF_FadR/GntR_C"/>
</dbReference>
<proteinExistence type="predicted"/>
<protein>
    <submittedName>
        <fullName evidence="5">GntR family transcriptional regulator</fullName>
    </submittedName>
</protein>
<dbReference type="SMART" id="SM00345">
    <property type="entry name" value="HTH_GNTR"/>
    <property type="match status" value="1"/>
</dbReference>
<keyword evidence="6" id="KW-1185">Reference proteome</keyword>
<dbReference type="Pfam" id="PF00392">
    <property type="entry name" value="GntR"/>
    <property type="match status" value="1"/>
</dbReference>
<dbReference type="InterPro" id="IPR011711">
    <property type="entry name" value="GntR_C"/>
</dbReference>
<comment type="caution">
    <text evidence="5">The sequence shown here is derived from an EMBL/GenBank/DDBJ whole genome shotgun (WGS) entry which is preliminary data.</text>
</comment>
<keyword evidence="1" id="KW-0805">Transcription regulation</keyword>
<dbReference type="Proteomes" id="UP000251213">
    <property type="component" value="Unassembled WGS sequence"/>
</dbReference>
<dbReference type="PANTHER" id="PTHR43537">
    <property type="entry name" value="TRANSCRIPTIONAL REGULATOR, GNTR FAMILY"/>
    <property type="match status" value="1"/>
</dbReference>
<dbReference type="Gene3D" id="1.10.10.10">
    <property type="entry name" value="Winged helix-like DNA-binding domain superfamily/Winged helix DNA-binding domain"/>
    <property type="match status" value="1"/>
</dbReference>
<dbReference type="CDD" id="cd07377">
    <property type="entry name" value="WHTH_GntR"/>
    <property type="match status" value="1"/>
</dbReference>
<evidence type="ECO:0000256" key="3">
    <source>
        <dbReference type="ARBA" id="ARBA00023163"/>
    </source>
</evidence>
<gene>
    <name evidence="5" type="ORF">DL897_06795</name>
</gene>
<dbReference type="SMART" id="SM00895">
    <property type="entry name" value="FCD"/>
    <property type="match status" value="1"/>
</dbReference>
<evidence type="ECO:0000313" key="5">
    <source>
        <dbReference type="EMBL" id="RAL25777.1"/>
    </source>
</evidence>